<name>A0ABS1VH79_9ACTN</name>
<gene>
    <name evidence="3" type="ORF">JKJ07_02155</name>
</gene>
<evidence type="ECO:0000256" key="1">
    <source>
        <dbReference type="ARBA" id="ARBA00022857"/>
    </source>
</evidence>
<evidence type="ECO:0000313" key="3">
    <source>
        <dbReference type="EMBL" id="MBL7253107.1"/>
    </source>
</evidence>
<organism evidence="3 4">
    <name type="scientific">Paractinoplanes lichenicola</name>
    <dbReference type="NCBI Taxonomy" id="2802976"/>
    <lineage>
        <taxon>Bacteria</taxon>
        <taxon>Bacillati</taxon>
        <taxon>Actinomycetota</taxon>
        <taxon>Actinomycetes</taxon>
        <taxon>Micromonosporales</taxon>
        <taxon>Micromonosporaceae</taxon>
        <taxon>Paractinoplanes</taxon>
    </lineage>
</organism>
<dbReference type="PANTHER" id="PTHR44154">
    <property type="entry name" value="QUINONE OXIDOREDUCTASE"/>
    <property type="match status" value="1"/>
</dbReference>
<reference evidence="3 4" key="1">
    <citation type="submission" date="2021-01" db="EMBL/GenBank/DDBJ databases">
        <title>Actinoplanes sp. nov. LDG1-01 isolated from lichen.</title>
        <authorList>
            <person name="Saeng-In P."/>
            <person name="Phongsopitanun W."/>
            <person name="Kanchanasin P."/>
            <person name="Yuki M."/>
            <person name="Kudo T."/>
            <person name="Ohkuma M."/>
            <person name="Tanasupawat S."/>
        </authorList>
    </citation>
    <scope>NUCLEOTIDE SEQUENCE [LARGE SCALE GENOMIC DNA]</scope>
    <source>
        <strain evidence="3 4">LDG1-01</strain>
    </source>
</reference>
<evidence type="ECO:0000313" key="4">
    <source>
        <dbReference type="Proteomes" id="UP000598996"/>
    </source>
</evidence>
<dbReference type="InterPro" id="IPR051603">
    <property type="entry name" value="Zinc-ADH_QOR/CCCR"/>
</dbReference>
<dbReference type="Proteomes" id="UP000598996">
    <property type="component" value="Unassembled WGS sequence"/>
</dbReference>
<comment type="caution">
    <text evidence="3">The sequence shown here is derived from an EMBL/GenBank/DDBJ whole genome shotgun (WGS) entry which is preliminary data.</text>
</comment>
<dbReference type="Pfam" id="PF08240">
    <property type="entry name" value="ADH_N"/>
    <property type="match status" value="1"/>
</dbReference>
<evidence type="ECO:0000259" key="2">
    <source>
        <dbReference type="Pfam" id="PF08240"/>
    </source>
</evidence>
<dbReference type="SUPFAM" id="SSF50129">
    <property type="entry name" value="GroES-like"/>
    <property type="match status" value="1"/>
</dbReference>
<feature type="domain" description="Alcohol dehydrogenase-like N-terminal" evidence="2">
    <location>
        <begin position="28"/>
        <end position="114"/>
    </location>
</feature>
<accession>A0ABS1VH79</accession>
<keyword evidence="4" id="KW-1185">Reference proteome</keyword>
<protein>
    <submittedName>
        <fullName evidence="3">Alcohol dehydrogenase catalytic domain-containing protein</fullName>
    </submittedName>
</protein>
<dbReference type="EMBL" id="JAENHO010000001">
    <property type="protein sequence ID" value="MBL7253107.1"/>
    <property type="molecule type" value="Genomic_DNA"/>
</dbReference>
<dbReference type="InterPro" id="IPR011032">
    <property type="entry name" value="GroES-like_sf"/>
</dbReference>
<keyword evidence="1" id="KW-0521">NADP</keyword>
<dbReference type="PANTHER" id="PTHR44154:SF1">
    <property type="entry name" value="QUINONE OXIDOREDUCTASE"/>
    <property type="match status" value="1"/>
</dbReference>
<dbReference type="RefSeq" id="WP_202989441.1">
    <property type="nucleotide sequence ID" value="NZ_JAENHO010000001.1"/>
</dbReference>
<dbReference type="InterPro" id="IPR013154">
    <property type="entry name" value="ADH-like_N"/>
</dbReference>
<sequence length="143" mass="15900">MRAMVMTDFGPADKVFVQDELPTNAPGHGELLVRVHATSVNPLDLQIRRGDYREDTRPPLVIGYDVSGVVEQAGAGVTRFKPGDEVWYLARFFHGPGAYAEYHVVEESIVARKPSSLSHVEAASLPLVAGAPTWCWTRWARRR</sequence>
<proteinExistence type="predicted"/>
<dbReference type="Gene3D" id="3.90.180.10">
    <property type="entry name" value="Medium-chain alcohol dehydrogenases, catalytic domain"/>
    <property type="match status" value="1"/>
</dbReference>